<proteinExistence type="predicted"/>
<accession>A0A8H5GD58</accession>
<feature type="compositionally biased region" description="Basic and acidic residues" evidence="1">
    <location>
        <begin position="67"/>
        <end position="78"/>
    </location>
</feature>
<feature type="region of interest" description="Disordered" evidence="1">
    <location>
        <begin position="1"/>
        <end position="80"/>
    </location>
</feature>
<dbReference type="EMBL" id="JAACJN010000198">
    <property type="protein sequence ID" value="KAF5362773.1"/>
    <property type="molecule type" value="Genomic_DNA"/>
</dbReference>
<organism evidence="2 3">
    <name type="scientific">Collybiopsis confluens</name>
    <dbReference type="NCBI Taxonomy" id="2823264"/>
    <lineage>
        <taxon>Eukaryota</taxon>
        <taxon>Fungi</taxon>
        <taxon>Dikarya</taxon>
        <taxon>Basidiomycota</taxon>
        <taxon>Agaricomycotina</taxon>
        <taxon>Agaricomycetes</taxon>
        <taxon>Agaricomycetidae</taxon>
        <taxon>Agaricales</taxon>
        <taxon>Marasmiineae</taxon>
        <taxon>Omphalotaceae</taxon>
        <taxon>Collybiopsis</taxon>
    </lineage>
</organism>
<sequence length="97" mass="10693">MPHPEPDQQNSTEPLAPQAHDATVISGGKSEHGAESEEVERPRKRVKKSSQPNATETESSLKKGRGRIPEEFRKERGRTGLLETLAKDVPLDGILEI</sequence>
<dbReference type="AlphaFoldDB" id="A0A8H5GD58"/>
<evidence type="ECO:0000313" key="3">
    <source>
        <dbReference type="Proteomes" id="UP000518752"/>
    </source>
</evidence>
<name>A0A8H5GD58_9AGAR</name>
<dbReference type="Proteomes" id="UP000518752">
    <property type="component" value="Unassembled WGS sequence"/>
</dbReference>
<feature type="compositionally biased region" description="Polar residues" evidence="1">
    <location>
        <begin position="49"/>
        <end position="58"/>
    </location>
</feature>
<comment type="caution">
    <text evidence="2">The sequence shown here is derived from an EMBL/GenBank/DDBJ whole genome shotgun (WGS) entry which is preliminary data.</text>
</comment>
<evidence type="ECO:0000313" key="2">
    <source>
        <dbReference type="EMBL" id="KAF5362773.1"/>
    </source>
</evidence>
<feature type="compositionally biased region" description="Basic and acidic residues" evidence="1">
    <location>
        <begin position="29"/>
        <end position="41"/>
    </location>
</feature>
<evidence type="ECO:0000256" key="1">
    <source>
        <dbReference type="SAM" id="MobiDB-lite"/>
    </source>
</evidence>
<reference evidence="2 3" key="1">
    <citation type="journal article" date="2020" name="ISME J.">
        <title>Uncovering the hidden diversity of litter-decomposition mechanisms in mushroom-forming fungi.</title>
        <authorList>
            <person name="Floudas D."/>
            <person name="Bentzer J."/>
            <person name="Ahren D."/>
            <person name="Johansson T."/>
            <person name="Persson P."/>
            <person name="Tunlid A."/>
        </authorList>
    </citation>
    <scope>NUCLEOTIDE SEQUENCE [LARGE SCALE GENOMIC DNA]</scope>
    <source>
        <strain evidence="2 3">CBS 406.79</strain>
    </source>
</reference>
<gene>
    <name evidence="2" type="ORF">D9757_011008</name>
</gene>
<keyword evidence="3" id="KW-1185">Reference proteome</keyword>
<protein>
    <submittedName>
        <fullName evidence="2">Uncharacterized protein</fullName>
    </submittedName>
</protein>